<keyword evidence="2 6" id="KW-0032">Aminotransferase</keyword>
<organism evidence="6">
    <name type="scientific">Halalkalibacterium halodurans</name>
    <name type="common">Bacillus halodurans</name>
    <dbReference type="NCBI Taxonomy" id="86665"/>
    <lineage>
        <taxon>Bacteria</taxon>
        <taxon>Bacillati</taxon>
        <taxon>Bacillota</taxon>
        <taxon>Bacilli</taxon>
        <taxon>Bacillales</taxon>
        <taxon>Bacillaceae</taxon>
        <taxon>Halalkalibacterium (ex Joshi et al. 2022)</taxon>
    </lineage>
</organism>
<dbReference type="SUPFAM" id="SSF53383">
    <property type="entry name" value="PLP-dependent transferases"/>
    <property type="match status" value="1"/>
</dbReference>
<dbReference type="CDD" id="cd00610">
    <property type="entry name" value="OAT_like"/>
    <property type="match status" value="1"/>
</dbReference>
<evidence type="ECO:0000256" key="4">
    <source>
        <dbReference type="ARBA" id="ARBA00022898"/>
    </source>
</evidence>
<dbReference type="InterPro" id="IPR015422">
    <property type="entry name" value="PyrdxlP-dep_Trfase_small"/>
</dbReference>
<evidence type="ECO:0000256" key="1">
    <source>
        <dbReference type="ARBA" id="ARBA00008954"/>
    </source>
</evidence>
<keyword evidence="4 5" id="KW-0663">Pyridoxal phosphate</keyword>
<keyword evidence="3 6" id="KW-0808">Transferase</keyword>
<dbReference type="Pfam" id="PF00202">
    <property type="entry name" value="Aminotran_3"/>
    <property type="match status" value="1"/>
</dbReference>
<dbReference type="PANTHER" id="PTHR43094">
    <property type="entry name" value="AMINOTRANSFERASE"/>
    <property type="match status" value="1"/>
</dbReference>
<evidence type="ECO:0000256" key="3">
    <source>
        <dbReference type="ARBA" id="ARBA00022679"/>
    </source>
</evidence>
<comment type="caution">
    <text evidence="6">The sequence shown here is derived from an EMBL/GenBank/DDBJ whole genome shotgun (WGS) entry which is preliminary data.</text>
</comment>
<dbReference type="RefSeq" id="WP_053431710.1">
    <property type="nucleotide sequence ID" value="NZ_CP040441.1"/>
</dbReference>
<gene>
    <name evidence="6" type="ORF">AMD02_14160</name>
</gene>
<dbReference type="GO" id="GO:0008483">
    <property type="term" value="F:transaminase activity"/>
    <property type="evidence" value="ECO:0007669"/>
    <property type="project" value="UniProtKB-KW"/>
</dbReference>
<sequence length="434" mass="47502">MKKNDETSRNLIGLDQQHFIHPTSSMQQQQQHGPAHIFVRGKGVYLYDHDGKAYLDGMSSLWNVNVGHGRRELGEVAKKQMDTLAFSSCFATFSNKPAIELAAKLARVSPPSLRATFFTSGGSEANDTAFKLARHYWKVKDQPKKRKIIARMKSYHGVAMGATSATGLKPFRDFAPSLAPDFLHVDHMSIEALRAMIDREGPETIAAFVCEPIQGAGGVHVAPDSYLCDIRSICDEYELLFIADEVITGFGRTGAYFGCDHANISPDMMCIAKGITSGYAPLGGVMLSKSLHEQLTVHSHGTLLHGYTYSGHPTSCAVALKNIQIIEEENLIDHAATMGEKLLLGFRTIQEQYSEIHDARGRGLMAALAFSHNGKNEPLAPKVVQAADQRGLILRAVTFDQQDVLVCAPPLIINEEELNQLLSILESSVQAVVS</sequence>
<dbReference type="InterPro" id="IPR015424">
    <property type="entry name" value="PyrdxlP-dep_Trfase"/>
</dbReference>
<dbReference type="Gene3D" id="3.90.1150.10">
    <property type="entry name" value="Aspartate Aminotransferase, domain 1"/>
    <property type="match status" value="1"/>
</dbReference>
<accession>A0A0M0KM39</accession>
<comment type="similarity">
    <text evidence="1 5">Belongs to the class-III pyridoxal-phosphate-dependent aminotransferase family.</text>
</comment>
<protein>
    <submittedName>
        <fullName evidence="6">Aminotransferase</fullName>
    </submittedName>
</protein>
<dbReference type="FunFam" id="3.40.640.10:FF:000014">
    <property type="entry name" value="Adenosylmethionine-8-amino-7-oxononanoate aminotransferase, probable"/>
    <property type="match status" value="1"/>
</dbReference>
<evidence type="ECO:0000256" key="5">
    <source>
        <dbReference type="RuleBase" id="RU003560"/>
    </source>
</evidence>
<evidence type="ECO:0000313" key="6">
    <source>
        <dbReference type="EMBL" id="KOO39865.1"/>
    </source>
</evidence>
<dbReference type="GeneID" id="87596667"/>
<dbReference type="AlphaFoldDB" id="A0A0M0KM39"/>
<dbReference type="PIRSF" id="PIRSF000521">
    <property type="entry name" value="Transaminase_4ab_Lys_Orn"/>
    <property type="match status" value="1"/>
</dbReference>
<dbReference type="EMBL" id="LILD01000001">
    <property type="protein sequence ID" value="KOO39865.1"/>
    <property type="molecule type" value="Genomic_DNA"/>
</dbReference>
<reference evidence="6" key="1">
    <citation type="submission" date="2015-08" db="EMBL/GenBank/DDBJ databases">
        <title>Complete DNA Sequence of Pseudomonas syringae pv. actinidiae, the Causal Agent of Kiwifruit Canker Disease.</title>
        <authorList>
            <person name="Rikkerink E.H.A."/>
            <person name="Fineran P.C."/>
        </authorList>
    </citation>
    <scope>NUCLEOTIDE SEQUENCE</scope>
    <source>
        <strain evidence="6">DSM 13666</strain>
    </source>
</reference>
<dbReference type="PANTHER" id="PTHR43094:SF1">
    <property type="entry name" value="AMINOTRANSFERASE CLASS-III"/>
    <property type="match status" value="1"/>
</dbReference>
<dbReference type="InterPro" id="IPR005814">
    <property type="entry name" value="Aminotrans_3"/>
</dbReference>
<accession>A0A4Y7WU37</accession>
<dbReference type="InterPro" id="IPR049704">
    <property type="entry name" value="Aminotrans_3_PPA_site"/>
</dbReference>
<dbReference type="InterPro" id="IPR015421">
    <property type="entry name" value="PyrdxlP-dep_Trfase_major"/>
</dbReference>
<dbReference type="Gene3D" id="3.40.640.10">
    <property type="entry name" value="Type I PLP-dependent aspartate aminotransferase-like (Major domain)"/>
    <property type="match status" value="1"/>
</dbReference>
<name>A0A0M0KM39_ALKHA</name>
<evidence type="ECO:0000256" key="2">
    <source>
        <dbReference type="ARBA" id="ARBA00022576"/>
    </source>
</evidence>
<proteinExistence type="inferred from homology"/>
<dbReference type="GO" id="GO:0030170">
    <property type="term" value="F:pyridoxal phosphate binding"/>
    <property type="evidence" value="ECO:0007669"/>
    <property type="project" value="InterPro"/>
</dbReference>
<dbReference type="PATRIC" id="fig|136160.3.peg.3290"/>
<dbReference type="PROSITE" id="PS00600">
    <property type="entry name" value="AA_TRANSFER_CLASS_3"/>
    <property type="match status" value="1"/>
</dbReference>